<sequence length="386" mass="43798">MKKTAVKIIFSLFFFSFFLIPRECFSESAIVTEAGGYYKNLLTFTKSIYTDEGIFADLSRLRVELQAQAKAWIFYAAVDNEFLVNDFANTADFAFTRSQQQQNLAFADLDKVSVDNDHLYARHSLYRAYLKYYSPSLQLVIGKQSIDWGKMRFYSPVDLFNSLAPSALEPDERVGVDALNLNLAGSDFSGINIVVSPGTDSGEASFGVKLYNKMATYDCSLIAASIKKDIAVGVALDGYAKDAGLRAEITHNRHDNGRDFARIAVGVDYNFPNKLYILFEQFYNGGFEDNDASAFSSSYDKSRRILSLKKHLSNLYLSYELTPLLKLSNMFTYDWEGKSVFLAPLIKYNIVENCDISAGLELFYGRANSEFGDYKHLYYFELKRYF</sequence>
<dbReference type="EMBL" id="PCWA01000037">
    <property type="protein sequence ID" value="PIQ89457.1"/>
    <property type="molecule type" value="Genomic_DNA"/>
</dbReference>
<accession>A0A2H0LYJ6</accession>
<evidence type="ECO:0008006" key="3">
    <source>
        <dbReference type="Google" id="ProtNLM"/>
    </source>
</evidence>
<protein>
    <recommendedName>
        <fullName evidence="3">Alginate export domain-containing protein</fullName>
    </recommendedName>
</protein>
<dbReference type="AlphaFoldDB" id="A0A2H0LYJ6"/>
<organism evidence="1 2">
    <name type="scientific">Candidatus Ghiorseimicrobium undicola</name>
    <dbReference type="NCBI Taxonomy" id="1974746"/>
    <lineage>
        <taxon>Bacteria</taxon>
        <taxon>Pseudomonadati</taxon>
        <taxon>Candidatus Omnitrophota</taxon>
        <taxon>Candidatus Ghiorseimicrobium</taxon>
    </lineage>
</organism>
<evidence type="ECO:0000313" key="2">
    <source>
        <dbReference type="Proteomes" id="UP000229641"/>
    </source>
</evidence>
<evidence type="ECO:0000313" key="1">
    <source>
        <dbReference type="EMBL" id="PIQ89457.1"/>
    </source>
</evidence>
<dbReference type="Proteomes" id="UP000229641">
    <property type="component" value="Unassembled WGS sequence"/>
</dbReference>
<gene>
    <name evidence="1" type="ORF">COV72_02830</name>
</gene>
<name>A0A2H0LYJ6_9BACT</name>
<comment type="caution">
    <text evidence="1">The sequence shown here is derived from an EMBL/GenBank/DDBJ whole genome shotgun (WGS) entry which is preliminary data.</text>
</comment>
<reference evidence="1 2" key="1">
    <citation type="submission" date="2017-09" db="EMBL/GenBank/DDBJ databases">
        <title>Depth-based differentiation of microbial function through sediment-hosted aquifers and enrichment of novel symbionts in the deep terrestrial subsurface.</title>
        <authorList>
            <person name="Probst A.J."/>
            <person name="Ladd B."/>
            <person name="Jarett J.K."/>
            <person name="Geller-Mcgrath D.E."/>
            <person name="Sieber C.M."/>
            <person name="Emerson J.B."/>
            <person name="Anantharaman K."/>
            <person name="Thomas B.C."/>
            <person name="Malmstrom R."/>
            <person name="Stieglmeier M."/>
            <person name="Klingl A."/>
            <person name="Woyke T."/>
            <person name="Ryan C.M."/>
            <person name="Banfield J.F."/>
        </authorList>
    </citation>
    <scope>NUCLEOTIDE SEQUENCE [LARGE SCALE GENOMIC DNA]</scope>
    <source>
        <strain evidence="1">CG11_big_fil_rev_8_21_14_0_20_42_13</strain>
    </source>
</reference>
<proteinExistence type="predicted"/>